<proteinExistence type="predicted"/>
<evidence type="ECO:0000313" key="1">
    <source>
        <dbReference type="EMBL" id="HAW77920.1"/>
    </source>
</evidence>
<feature type="non-terminal residue" evidence="1">
    <location>
        <position position="144"/>
    </location>
</feature>
<dbReference type="AlphaFoldDB" id="A0A350P9F3"/>
<reference evidence="1 2" key="1">
    <citation type="journal article" date="2018" name="Nat. Biotechnol.">
        <title>A standardized bacterial taxonomy based on genome phylogeny substantially revises the tree of life.</title>
        <authorList>
            <person name="Parks D.H."/>
            <person name="Chuvochina M."/>
            <person name="Waite D.W."/>
            <person name="Rinke C."/>
            <person name="Skarshewski A."/>
            <person name="Chaumeil P.A."/>
            <person name="Hugenholtz P."/>
        </authorList>
    </citation>
    <scope>NUCLEOTIDE SEQUENCE [LARGE SCALE GENOMIC DNA]</scope>
    <source>
        <strain evidence="1">UBA11978</strain>
    </source>
</reference>
<evidence type="ECO:0000313" key="2">
    <source>
        <dbReference type="Proteomes" id="UP000263517"/>
    </source>
</evidence>
<sequence length="144" mass="15964">MTSTTTRNVPAKTDAVSFLPETSSIVRLPVVKRDLESFKYLTEPEFLGRAPKLGQIIAINSPTDRVSGGFFLQKDYLVACGWKAAISDLEPGSFKAPHQQKLGGEMMDGIIFSKPRFQVLFETGALLEKKEVIKTKEGTQRRST</sequence>
<organism evidence="1 2">
    <name type="scientific">Alteromonas australica</name>
    <dbReference type="NCBI Taxonomy" id="589873"/>
    <lineage>
        <taxon>Bacteria</taxon>
        <taxon>Pseudomonadati</taxon>
        <taxon>Pseudomonadota</taxon>
        <taxon>Gammaproteobacteria</taxon>
        <taxon>Alteromonadales</taxon>
        <taxon>Alteromonadaceae</taxon>
        <taxon>Alteromonas/Salinimonas group</taxon>
        <taxon>Alteromonas</taxon>
    </lineage>
</organism>
<dbReference type="EMBL" id="DNAN01000683">
    <property type="protein sequence ID" value="HAW77920.1"/>
    <property type="molecule type" value="Genomic_DNA"/>
</dbReference>
<dbReference type="Proteomes" id="UP000263517">
    <property type="component" value="Unassembled WGS sequence"/>
</dbReference>
<comment type="caution">
    <text evidence="1">The sequence shown here is derived from an EMBL/GenBank/DDBJ whole genome shotgun (WGS) entry which is preliminary data.</text>
</comment>
<name>A0A350P9F3_9ALTE</name>
<accession>A0A350P9F3</accession>
<protein>
    <submittedName>
        <fullName evidence="1">Uncharacterized protein</fullName>
    </submittedName>
</protein>
<gene>
    <name evidence="1" type="ORF">DCW74_19560</name>
</gene>